<evidence type="ECO:0000313" key="1">
    <source>
        <dbReference type="EMBL" id="RMZ99406.1"/>
    </source>
</evidence>
<sequence length="106" mass="12086">MVNCLKNYSGSGKHIILNSKKIWLNSGRAKAPSEKKLKKIFRFLVTRDTELDGGVVLGECPFSVLILYTHLKGDLNTEMSKKIVYEDLVSDTIIFYFTRHASNSFR</sequence>
<dbReference type="AlphaFoldDB" id="A0A3M7PJV8"/>
<reference evidence="1 2" key="1">
    <citation type="journal article" date="2018" name="Sci. Rep.">
        <title>Genomic signatures of local adaptation to the degree of environmental predictability in rotifers.</title>
        <authorList>
            <person name="Franch-Gras L."/>
            <person name="Hahn C."/>
            <person name="Garcia-Roger E.M."/>
            <person name="Carmona M.J."/>
            <person name="Serra M."/>
            <person name="Gomez A."/>
        </authorList>
    </citation>
    <scope>NUCLEOTIDE SEQUENCE [LARGE SCALE GENOMIC DNA]</scope>
    <source>
        <strain evidence="1">HYR1</strain>
    </source>
</reference>
<dbReference type="Proteomes" id="UP000276133">
    <property type="component" value="Unassembled WGS sequence"/>
</dbReference>
<proteinExistence type="predicted"/>
<gene>
    <name evidence="1" type="ORF">BpHYR1_054580</name>
</gene>
<protein>
    <submittedName>
        <fullName evidence="1">Uncharacterized protein</fullName>
    </submittedName>
</protein>
<name>A0A3M7PJV8_BRAPC</name>
<dbReference type="EMBL" id="REGN01010233">
    <property type="protein sequence ID" value="RMZ99406.1"/>
    <property type="molecule type" value="Genomic_DNA"/>
</dbReference>
<accession>A0A3M7PJV8</accession>
<organism evidence="1 2">
    <name type="scientific">Brachionus plicatilis</name>
    <name type="common">Marine rotifer</name>
    <name type="synonym">Brachionus muelleri</name>
    <dbReference type="NCBI Taxonomy" id="10195"/>
    <lineage>
        <taxon>Eukaryota</taxon>
        <taxon>Metazoa</taxon>
        <taxon>Spiralia</taxon>
        <taxon>Gnathifera</taxon>
        <taxon>Rotifera</taxon>
        <taxon>Eurotatoria</taxon>
        <taxon>Monogononta</taxon>
        <taxon>Pseudotrocha</taxon>
        <taxon>Ploima</taxon>
        <taxon>Brachionidae</taxon>
        <taxon>Brachionus</taxon>
    </lineage>
</organism>
<evidence type="ECO:0000313" key="2">
    <source>
        <dbReference type="Proteomes" id="UP000276133"/>
    </source>
</evidence>
<comment type="caution">
    <text evidence="1">The sequence shown here is derived from an EMBL/GenBank/DDBJ whole genome shotgun (WGS) entry which is preliminary data.</text>
</comment>
<keyword evidence="2" id="KW-1185">Reference proteome</keyword>